<reference evidence="3" key="1">
    <citation type="journal article" date="2020" name="Plant J.">
        <title>Transposons played a major role in the diversification between the closely related almond and peach genomes: results from the almond genome sequence.</title>
        <authorList>
            <person name="Alioto T."/>
            <person name="Alexiou K.G."/>
            <person name="Bardil A."/>
            <person name="Barteri F."/>
            <person name="Castanera R."/>
            <person name="Cruz F."/>
            <person name="Dhingra A."/>
            <person name="Duval H."/>
            <person name="Fernandez I Marti A."/>
            <person name="Frias L."/>
            <person name="Galan B."/>
            <person name="Garcia J.L."/>
            <person name="Howad W."/>
            <person name="Gomez-Garrido J."/>
            <person name="Gut M."/>
            <person name="Julca I."/>
            <person name="Morata J."/>
            <person name="Puigdomenech P."/>
            <person name="Ribeca P."/>
            <person name="Rubio Cabetas M.J."/>
            <person name="Vlasova A."/>
            <person name="Wirthensohn M."/>
            <person name="Garcia-Mas J."/>
            <person name="Gabaldon T."/>
            <person name="Casacuberta J.M."/>
            <person name="Arus P."/>
        </authorList>
    </citation>
    <scope>NUCLEOTIDE SEQUENCE [LARGE SCALE GENOMIC DNA]</scope>
    <source>
        <strain evidence="3">cv. Texas</strain>
    </source>
</reference>
<organism evidence="2 3">
    <name type="scientific">Prunus dulcis</name>
    <name type="common">Almond</name>
    <name type="synonym">Amygdalus dulcis</name>
    <dbReference type="NCBI Taxonomy" id="3755"/>
    <lineage>
        <taxon>Eukaryota</taxon>
        <taxon>Viridiplantae</taxon>
        <taxon>Streptophyta</taxon>
        <taxon>Embryophyta</taxon>
        <taxon>Tracheophyta</taxon>
        <taxon>Spermatophyta</taxon>
        <taxon>Magnoliopsida</taxon>
        <taxon>eudicotyledons</taxon>
        <taxon>Gunneridae</taxon>
        <taxon>Pentapetalae</taxon>
        <taxon>rosids</taxon>
        <taxon>fabids</taxon>
        <taxon>Rosales</taxon>
        <taxon>Rosaceae</taxon>
        <taxon>Amygdaloideae</taxon>
        <taxon>Amygdaleae</taxon>
        <taxon>Prunus</taxon>
    </lineage>
</organism>
<name>A0A5E4GPK1_PRUDU</name>
<dbReference type="Proteomes" id="UP000327085">
    <property type="component" value="Unassembled WGS sequence"/>
</dbReference>
<dbReference type="AlphaFoldDB" id="A0A5E4GPK1"/>
<accession>A0A5E4GPK1</accession>
<dbReference type="Gramene" id="VVA41452">
    <property type="protein sequence ID" value="VVA41452"/>
    <property type="gene ID" value="Prudul26B013126"/>
</dbReference>
<feature type="region of interest" description="Disordered" evidence="1">
    <location>
        <begin position="1"/>
        <end position="59"/>
    </location>
</feature>
<evidence type="ECO:0000313" key="2">
    <source>
        <dbReference type="EMBL" id="VVA41452.1"/>
    </source>
</evidence>
<protein>
    <submittedName>
        <fullName evidence="2">Uncharacterized protein</fullName>
    </submittedName>
</protein>
<dbReference type="EMBL" id="CABIKO010001309">
    <property type="protein sequence ID" value="VVA41452.1"/>
    <property type="molecule type" value="Genomic_DNA"/>
</dbReference>
<sequence length="116" mass="12277">MKKKKKKTSNQARRKVAPSAFSASLTPNLPPSMCPTSPLGSLRPSPPTPPSSDLSSPSTLISSSRLSFMLSLPSTTTPSHDMSSISCPLSVIPPEPHTADFVARVSDRLSFGALAW</sequence>
<gene>
    <name evidence="2" type="ORF">ALMOND_2B013126</name>
</gene>
<dbReference type="InParanoid" id="A0A5E4GPK1"/>
<evidence type="ECO:0000313" key="3">
    <source>
        <dbReference type="Proteomes" id="UP000327085"/>
    </source>
</evidence>
<proteinExistence type="predicted"/>
<feature type="compositionally biased region" description="Basic residues" evidence="1">
    <location>
        <begin position="1"/>
        <end position="16"/>
    </location>
</feature>
<feature type="non-terminal residue" evidence="2">
    <location>
        <position position="116"/>
    </location>
</feature>
<evidence type="ECO:0000256" key="1">
    <source>
        <dbReference type="SAM" id="MobiDB-lite"/>
    </source>
</evidence>